<name>A0A830GW11_9CREN</name>
<keyword evidence="2" id="KW-1185">Reference proteome</keyword>
<dbReference type="Proteomes" id="UP000610960">
    <property type="component" value="Unassembled WGS sequence"/>
</dbReference>
<dbReference type="RefSeq" id="WP_188596649.1">
    <property type="nucleotide sequence ID" value="NZ_BMNL01000003.1"/>
</dbReference>
<dbReference type="GO" id="GO:0005737">
    <property type="term" value="C:cytoplasm"/>
    <property type="evidence" value="ECO:0007669"/>
    <property type="project" value="TreeGrafter"/>
</dbReference>
<dbReference type="OrthoDB" id="21421at2157"/>
<accession>A0A830GW11</accession>
<dbReference type="InterPro" id="IPR023401">
    <property type="entry name" value="ODC_N"/>
</dbReference>
<dbReference type="SUPFAM" id="SSF51735">
    <property type="entry name" value="NAD(P)-binding Rossmann-fold domains"/>
    <property type="match status" value="1"/>
</dbReference>
<dbReference type="InterPro" id="IPR003462">
    <property type="entry name" value="ODC_Mu_crystall"/>
</dbReference>
<dbReference type="PANTHER" id="PTHR13812:SF19">
    <property type="entry name" value="KETIMINE REDUCTASE MU-CRYSTALLIN"/>
    <property type="match status" value="1"/>
</dbReference>
<protein>
    <submittedName>
        <fullName evidence="1">Ornithine cyclodeaminase</fullName>
    </submittedName>
</protein>
<reference evidence="1" key="1">
    <citation type="journal article" date="2014" name="Int. J. Syst. Evol. Microbiol.">
        <title>Complete genome sequence of Corynebacterium casei LMG S-19264T (=DSM 44701T), isolated from a smear-ripened cheese.</title>
        <authorList>
            <consortium name="US DOE Joint Genome Institute (JGI-PGF)"/>
            <person name="Walter F."/>
            <person name="Albersmeier A."/>
            <person name="Kalinowski J."/>
            <person name="Ruckert C."/>
        </authorList>
    </citation>
    <scope>NUCLEOTIDE SEQUENCE</scope>
    <source>
        <strain evidence="1">JCM 10088</strain>
    </source>
</reference>
<dbReference type="EMBL" id="BMNL01000003">
    <property type="protein sequence ID" value="GGP21458.1"/>
    <property type="molecule type" value="Genomic_DNA"/>
</dbReference>
<dbReference type="InterPro" id="IPR036291">
    <property type="entry name" value="NAD(P)-bd_dom_sf"/>
</dbReference>
<evidence type="ECO:0000313" key="1">
    <source>
        <dbReference type="EMBL" id="GGP21458.1"/>
    </source>
</evidence>
<dbReference type="PANTHER" id="PTHR13812">
    <property type="entry name" value="KETIMINE REDUCTASE MU-CRYSTALLIN"/>
    <property type="match status" value="1"/>
</dbReference>
<organism evidence="1 2">
    <name type="scientific">Thermocladium modestius</name>
    <dbReference type="NCBI Taxonomy" id="62609"/>
    <lineage>
        <taxon>Archaea</taxon>
        <taxon>Thermoproteota</taxon>
        <taxon>Thermoprotei</taxon>
        <taxon>Thermoproteales</taxon>
        <taxon>Thermoproteaceae</taxon>
        <taxon>Thermocladium</taxon>
    </lineage>
</organism>
<evidence type="ECO:0000313" key="2">
    <source>
        <dbReference type="Proteomes" id="UP000610960"/>
    </source>
</evidence>
<dbReference type="Gene3D" id="3.30.1780.10">
    <property type="entry name" value="ornithine cyclodeaminase, domain 1"/>
    <property type="match status" value="1"/>
</dbReference>
<reference evidence="1" key="2">
    <citation type="submission" date="2020-09" db="EMBL/GenBank/DDBJ databases">
        <authorList>
            <person name="Sun Q."/>
            <person name="Ohkuma M."/>
        </authorList>
    </citation>
    <scope>NUCLEOTIDE SEQUENCE</scope>
    <source>
        <strain evidence="1">JCM 10088</strain>
    </source>
</reference>
<dbReference type="AlphaFoldDB" id="A0A830GW11"/>
<proteinExistence type="predicted"/>
<dbReference type="Gene3D" id="3.40.50.720">
    <property type="entry name" value="NAD(P)-binding Rossmann-like Domain"/>
    <property type="match status" value="1"/>
</dbReference>
<dbReference type="Pfam" id="PF02423">
    <property type="entry name" value="OCD_Mu_crystall"/>
    <property type="match status" value="1"/>
</dbReference>
<gene>
    <name evidence="1" type="ORF">GCM10007981_13360</name>
</gene>
<sequence length="293" mass="29743">MVVIIDAQQVIRTVMGGLTEFLDGLGRALVAHASGRGVVPPRTSFTVGGDWWGVMPGYVGGGVAVKVVGVHPGNAGEGLPTVTGAVAYFDARGRLLAVMDGEAITGVRTAGATAISAMVAGAPTSTIGVVGTGVEARYHLMLLTAVFKPRRVLVAGRDPGKAARLAGEFGGEAVGLGDVVGADLIVLATSSASPLFNSVPRGRRHVASIGAPRPVAELGRGLIEEAGCVLVDTRNAVNEAGEDLSGVELVELGEALMGRKCPAKELTVYKGVGFAALDAGAADFIASKLLLRR</sequence>
<comment type="caution">
    <text evidence="1">The sequence shown here is derived from an EMBL/GenBank/DDBJ whole genome shotgun (WGS) entry which is preliminary data.</text>
</comment>